<evidence type="ECO:0000313" key="2">
    <source>
        <dbReference type="Proteomes" id="UP000217720"/>
    </source>
</evidence>
<dbReference type="Proteomes" id="UP000217720">
    <property type="component" value="Unassembled WGS sequence"/>
</dbReference>
<dbReference type="EMBL" id="NRGO01000043">
    <property type="protein sequence ID" value="PCC48510.1"/>
    <property type="molecule type" value="Genomic_DNA"/>
</dbReference>
<proteinExistence type="predicted"/>
<dbReference type="InterPro" id="IPR001638">
    <property type="entry name" value="Solute-binding_3/MltF_N"/>
</dbReference>
<gene>
    <name evidence="1" type="ORF">CIK62_18210</name>
</gene>
<sequence length="336" mass="36547">MKYQWWETSKVLFSANINGDGREMNRLRESQLREDGILRRRASVSVFAPMAIAFTVFLSGCGAVSTQDPADADVDSGGGLPQEIIDAGEIVLATGQNTVPTHFIEDGELVGFNVDIATALGKRLGVDIKLVQVPFDSVLAGVQAGRFDTALYNVSRNDERQDVVDFVDYANSGSVVVTRRDETQGITTDPLSLCGHSVGLTSGLYEFQILDKEVSPQCEDGGKNPIDLQTYDSDSDVRQALLSGRIDGFVDGLTATPYLVSENEDTLELVGKLPIAADPLGMPFAKDRTQLVEAFQTAWNDVYTSGEYEELADRWELEALVPESEDFFVINGGEGV</sequence>
<reference evidence="1 2" key="1">
    <citation type="journal article" date="2017" name="Elife">
        <title>Extensive horizontal gene transfer in cheese-associated bacteria.</title>
        <authorList>
            <person name="Bonham K.S."/>
            <person name="Wolfe B.E."/>
            <person name="Dutton R.J."/>
        </authorList>
    </citation>
    <scope>NUCLEOTIDE SEQUENCE [LARGE SCALE GENOMIC DNA]</scope>
    <source>
        <strain evidence="1 2">900_6</strain>
    </source>
</reference>
<organism evidence="1 2">
    <name type="scientific">Brevibacterium aurantiacum</name>
    <dbReference type="NCBI Taxonomy" id="273384"/>
    <lineage>
        <taxon>Bacteria</taxon>
        <taxon>Bacillati</taxon>
        <taxon>Actinomycetota</taxon>
        <taxon>Actinomycetes</taxon>
        <taxon>Micrococcales</taxon>
        <taxon>Brevibacteriaceae</taxon>
        <taxon>Brevibacterium</taxon>
    </lineage>
</organism>
<name>A0A2A3ZA43_BREAU</name>
<dbReference type="PANTHER" id="PTHR35936">
    <property type="entry name" value="MEMBRANE-BOUND LYTIC MUREIN TRANSGLYCOSYLASE F"/>
    <property type="match status" value="1"/>
</dbReference>
<dbReference type="AlphaFoldDB" id="A0A2A3ZA43"/>
<dbReference type="SMART" id="SM00062">
    <property type="entry name" value="PBPb"/>
    <property type="match status" value="1"/>
</dbReference>
<accession>A0A2A3ZA43</accession>
<dbReference type="CDD" id="cd01004">
    <property type="entry name" value="PBP2_MidA_like"/>
    <property type="match status" value="1"/>
</dbReference>
<comment type="caution">
    <text evidence="1">The sequence shown here is derived from an EMBL/GenBank/DDBJ whole genome shotgun (WGS) entry which is preliminary data.</text>
</comment>
<dbReference type="Pfam" id="PF00497">
    <property type="entry name" value="SBP_bac_3"/>
    <property type="match status" value="1"/>
</dbReference>
<dbReference type="PANTHER" id="PTHR35936:SF17">
    <property type="entry name" value="ARGININE-BINDING EXTRACELLULAR PROTEIN ARTP"/>
    <property type="match status" value="1"/>
</dbReference>
<dbReference type="SUPFAM" id="SSF53850">
    <property type="entry name" value="Periplasmic binding protein-like II"/>
    <property type="match status" value="1"/>
</dbReference>
<evidence type="ECO:0000313" key="1">
    <source>
        <dbReference type="EMBL" id="PCC48510.1"/>
    </source>
</evidence>
<protein>
    <submittedName>
        <fullName evidence="1">Uncharacterized protein</fullName>
    </submittedName>
</protein>
<dbReference type="Gene3D" id="3.40.190.10">
    <property type="entry name" value="Periplasmic binding protein-like II"/>
    <property type="match status" value="2"/>
</dbReference>
<dbReference type="RefSeq" id="WP_096161362.1">
    <property type="nucleotide sequence ID" value="NZ_CP025331.1"/>
</dbReference>